<comment type="caution">
    <text evidence="3">The sequence shown here is derived from an EMBL/GenBank/DDBJ whole genome shotgun (WGS) entry which is preliminary data.</text>
</comment>
<feature type="domain" description="Transglycosylase SLT" evidence="2">
    <location>
        <begin position="139"/>
        <end position="242"/>
    </location>
</feature>
<gene>
    <name evidence="3" type="ORF">NO2_1382</name>
</gene>
<dbReference type="Pfam" id="PF01464">
    <property type="entry name" value="SLT"/>
    <property type="match status" value="1"/>
</dbReference>
<organism evidence="3 4">
    <name type="scientific">Candidatus Termititenax persephonae</name>
    <dbReference type="NCBI Taxonomy" id="2218525"/>
    <lineage>
        <taxon>Bacteria</taxon>
        <taxon>Bacillati</taxon>
        <taxon>Candidatus Margulisiibacteriota</taxon>
        <taxon>Candidatus Termititenacia</taxon>
        <taxon>Candidatus Termititenacales</taxon>
        <taxon>Candidatus Termititenacaceae</taxon>
        <taxon>Candidatus Termititenax</taxon>
    </lineage>
</organism>
<dbReference type="InterPro" id="IPR023346">
    <property type="entry name" value="Lysozyme-like_dom_sf"/>
</dbReference>
<evidence type="ECO:0000259" key="2">
    <source>
        <dbReference type="Pfam" id="PF01464"/>
    </source>
</evidence>
<dbReference type="Gene3D" id="1.10.530.10">
    <property type="match status" value="1"/>
</dbReference>
<dbReference type="AlphaFoldDB" id="A0A388TJ83"/>
<dbReference type="InterPro" id="IPR008258">
    <property type="entry name" value="Transglycosylase_SLT_dom_1"/>
</dbReference>
<feature type="compositionally biased region" description="Polar residues" evidence="1">
    <location>
        <begin position="74"/>
        <end position="94"/>
    </location>
</feature>
<dbReference type="SUPFAM" id="SSF53955">
    <property type="entry name" value="Lysozyme-like"/>
    <property type="match status" value="1"/>
</dbReference>
<proteinExistence type="predicted"/>
<protein>
    <submittedName>
        <fullName evidence="3">Lytic murein transglycosylase</fullName>
    </submittedName>
</protein>
<dbReference type="PANTHER" id="PTHR37423">
    <property type="entry name" value="SOLUBLE LYTIC MUREIN TRANSGLYCOSYLASE-RELATED"/>
    <property type="match status" value="1"/>
</dbReference>
<evidence type="ECO:0000313" key="3">
    <source>
        <dbReference type="EMBL" id="GBR76910.1"/>
    </source>
</evidence>
<name>A0A388TJ83_9BACT</name>
<keyword evidence="4" id="KW-1185">Reference proteome</keyword>
<feature type="region of interest" description="Disordered" evidence="1">
    <location>
        <begin position="26"/>
        <end position="94"/>
    </location>
</feature>
<dbReference type="EMBL" id="BGZO01000063">
    <property type="protein sequence ID" value="GBR76910.1"/>
    <property type="molecule type" value="Genomic_DNA"/>
</dbReference>
<dbReference type="Proteomes" id="UP000275925">
    <property type="component" value="Unassembled WGS sequence"/>
</dbReference>
<evidence type="ECO:0000256" key="1">
    <source>
        <dbReference type="SAM" id="MobiDB-lite"/>
    </source>
</evidence>
<accession>A0A388TJ83</accession>
<sequence length="255" mass="27702">MDGVGIIIAVIVVSFFSGFEANPVNPNEISPHTTIRTVDNSGSTTSADSFDSDPTVQRAATASEPENVPVNPAQPVSQAPATAPTQSAVAPQAAQNADYSGIGYQFVAYDRMDVVIRRYNPSLTESEANQIKMATNIYCKERNIDPRLALAVMARESRFDPKAVSSSGAIGLGQIMPFNYSDLGIDNPNDINQNVKGTVLYMSQKFNDWASFPNQLQLGLASYLRGTGEIQRQGGQYDDHTKAYMEEILRIRASI</sequence>
<dbReference type="PANTHER" id="PTHR37423:SF2">
    <property type="entry name" value="MEMBRANE-BOUND LYTIC MUREIN TRANSGLYCOSYLASE C"/>
    <property type="match status" value="1"/>
</dbReference>
<feature type="compositionally biased region" description="Polar residues" evidence="1">
    <location>
        <begin position="26"/>
        <end position="60"/>
    </location>
</feature>
<reference evidence="3 4" key="1">
    <citation type="journal article" date="2019" name="ISME J.">
        <title>Genome analyses of uncultured TG2/ZB3 bacteria in 'Margulisbacteria' specifically attached to ectosymbiotic spirochetes of protists in the termite gut.</title>
        <authorList>
            <person name="Utami Y.D."/>
            <person name="Kuwahara H."/>
            <person name="Igai K."/>
            <person name="Murakami T."/>
            <person name="Sugaya K."/>
            <person name="Morikawa T."/>
            <person name="Nagura Y."/>
            <person name="Yuki M."/>
            <person name="Deevong P."/>
            <person name="Inoue T."/>
            <person name="Kihara K."/>
            <person name="Lo N."/>
            <person name="Yamada A."/>
            <person name="Ohkuma M."/>
            <person name="Hongoh Y."/>
        </authorList>
    </citation>
    <scope>NUCLEOTIDE SEQUENCE [LARGE SCALE GENOMIC DNA]</scope>
    <source>
        <strain evidence="3">NkOx7-02</strain>
    </source>
</reference>
<evidence type="ECO:0000313" key="4">
    <source>
        <dbReference type="Proteomes" id="UP000275925"/>
    </source>
</evidence>
<dbReference type="CDD" id="cd00254">
    <property type="entry name" value="LT-like"/>
    <property type="match status" value="1"/>
</dbReference>